<evidence type="ECO:0000313" key="1">
    <source>
        <dbReference type="EMBL" id="KAJ8400024.1"/>
    </source>
</evidence>
<dbReference type="AlphaFoldDB" id="A0AAD7SCQ2"/>
<evidence type="ECO:0000313" key="2">
    <source>
        <dbReference type="Proteomes" id="UP001221898"/>
    </source>
</evidence>
<name>A0AAD7SCQ2_9TELE</name>
<accession>A0AAD7SCQ2</accession>
<dbReference type="Proteomes" id="UP001221898">
    <property type="component" value="Unassembled WGS sequence"/>
</dbReference>
<dbReference type="EMBL" id="JAINUG010000079">
    <property type="protein sequence ID" value="KAJ8400024.1"/>
    <property type="molecule type" value="Genomic_DNA"/>
</dbReference>
<proteinExistence type="predicted"/>
<sequence length="72" mass="7616">MSAMADFRNEALLFVTKGRETRGPRLTPAPAGMCPGGMLVGRRSQAPPPTIPNRRVEQPSLIVTGSSVLIVG</sequence>
<organism evidence="1 2">
    <name type="scientific">Aldrovandia affinis</name>
    <dbReference type="NCBI Taxonomy" id="143900"/>
    <lineage>
        <taxon>Eukaryota</taxon>
        <taxon>Metazoa</taxon>
        <taxon>Chordata</taxon>
        <taxon>Craniata</taxon>
        <taxon>Vertebrata</taxon>
        <taxon>Euteleostomi</taxon>
        <taxon>Actinopterygii</taxon>
        <taxon>Neopterygii</taxon>
        <taxon>Teleostei</taxon>
        <taxon>Notacanthiformes</taxon>
        <taxon>Halosauridae</taxon>
        <taxon>Aldrovandia</taxon>
    </lineage>
</organism>
<reference evidence="1" key="1">
    <citation type="journal article" date="2023" name="Science">
        <title>Genome structures resolve the early diversification of teleost fishes.</title>
        <authorList>
            <person name="Parey E."/>
            <person name="Louis A."/>
            <person name="Montfort J."/>
            <person name="Bouchez O."/>
            <person name="Roques C."/>
            <person name="Iampietro C."/>
            <person name="Lluch J."/>
            <person name="Castinel A."/>
            <person name="Donnadieu C."/>
            <person name="Desvignes T."/>
            <person name="Floi Bucao C."/>
            <person name="Jouanno E."/>
            <person name="Wen M."/>
            <person name="Mejri S."/>
            <person name="Dirks R."/>
            <person name="Jansen H."/>
            <person name="Henkel C."/>
            <person name="Chen W.J."/>
            <person name="Zahm M."/>
            <person name="Cabau C."/>
            <person name="Klopp C."/>
            <person name="Thompson A.W."/>
            <person name="Robinson-Rechavi M."/>
            <person name="Braasch I."/>
            <person name="Lecointre G."/>
            <person name="Bobe J."/>
            <person name="Postlethwait J.H."/>
            <person name="Berthelot C."/>
            <person name="Roest Crollius H."/>
            <person name="Guiguen Y."/>
        </authorList>
    </citation>
    <scope>NUCLEOTIDE SEQUENCE</scope>
    <source>
        <strain evidence="1">NC1722</strain>
    </source>
</reference>
<protein>
    <submittedName>
        <fullName evidence="1">Uncharacterized protein</fullName>
    </submittedName>
</protein>
<comment type="caution">
    <text evidence="1">The sequence shown here is derived from an EMBL/GenBank/DDBJ whole genome shotgun (WGS) entry which is preliminary data.</text>
</comment>
<keyword evidence="2" id="KW-1185">Reference proteome</keyword>
<gene>
    <name evidence="1" type="ORF">AAFF_G00400630</name>
</gene>